<dbReference type="OrthoDB" id="8962424at2759"/>
<dbReference type="InterPro" id="IPR001878">
    <property type="entry name" value="Znf_CCHC"/>
</dbReference>
<dbReference type="EMBL" id="CACVKT020009349">
    <property type="protein sequence ID" value="CAC5421374.1"/>
    <property type="molecule type" value="Genomic_DNA"/>
</dbReference>
<dbReference type="SMART" id="SM00343">
    <property type="entry name" value="ZnF_C2HC"/>
    <property type="match status" value="2"/>
</dbReference>
<evidence type="ECO:0000313" key="5">
    <source>
        <dbReference type="Proteomes" id="UP000507470"/>
    </source>
</evidence>
<dbReference type="Pfam" id="PF00098">
    <property type="entry name" value="zf-CCHC"/>
    <property type="match status" value="1"/>
</dbReference>
<keyword evidence="1" id="KW-0863">Zinc-finger</keyword>
<sequence length="208" mass="23390">MSKVLDKAVPRNLQTGKYTARIFHTGQPEFNRSINYDNNAKTCHKCLKPGHLIYECPNDWVCRTCNKSGHKMIDCQSDLQSENENIENSDVNLQESESEAVNVQSNDNQTKETADKQAPNTAILKLSHTRSISNKSGNTKTGPARNVQMSNVNTGQDKSQPSIDKFVNTPKMSRKAAAEIILHLHRLKTLDQKIQKHKTYLVEITVVS</sequence>
<keyword evidence="1" id="KW-0479">Metal-binding</keyword>
<evidence type="ECO:0000256" key="1">
    <source>
        <dbReference type="PROSITE-ProRule" id="PRU00047"/>
    </source>
</evidence>
<feature type="compositionally biased region" description="Polar residues" evidence="2">
    <location>
        <begin position="129"/>
        <end position="162"/>
    </location>
</feature>
<feature type="compositionally biased region" description="Polar residues" evidence="2">
    <location>
        <begin position="97"/>
        <end position="108"/>
    </location>
</feature>
<dbReference type="InterPro" id="IPR036875">
    <property type="entry name" value="Znf_CCHC_sf"/>
</dbReference>
<gene>
    <name evidence="4" type="ORF">MCOR_53508</name>
</gene>
<evidence type="ECO:0000256" key="2">
    <source>
        <dbReference type="SAM" id="MobiDB-lite"/>
    </source>
</evidence>
<reference evidence="4 5" key="1">
    <citation type="submission" date="2020-06" db="EMBL/GenBank/DDBJ databases">
        <authorList>
            <person name="Li R."/>
            <person name="Bekaert M."/>
        </authorList>
    </citation>
    <scope>NUCLEOTIDE SEQUENCE [LARGE SCALE GENOMIC DNA]</scope>
    <source>
        <strain evidence="5">wild</strain>
    </source>
</reference>
<protein>
    <recommendedName>
        <fullName evidence="3">CCHC-type domain-containing protein</fullName>
    </recommendedName>
</protein>
<dbReference type="PROSITE" id="PS50158">
    <property type="entry name" value="ZF_CCHC"/>
    <property type="match status" value="1"/>
</dbReference>
<dbReference type="Proteomes" id="UP000507470">
    <property type="component" value="Unassembled WGS sequence"/>
</dbReference>
<evidence type="ECO:0000259" key="3">
    <source>
        <dbReference type="PROSITE" id="PS50158"/>
    </source>
</evidence>
<name>A0A6J8ELC0_MYTCO</name>
<feature type="region of interest" description="Disordered" evidence="2">
    <location>
        <begin position="97"/>
        <end position="163"/>
    </location>
</feature>
<dbReference type="Gene3D" id="4.10.60.10">
    <property type="entry name" value="Zinc finger, CCHC-type"/>
    <property type="match status" value="1"/>
</dbReference>
<feature type="domain" description="CCHC-type" evidence="3">
    <location>
        <begin position="43"/>
        <end position="58"/>
    </location>
</feature>
<evidence type="ECO:0000313" key="4">
    <source>
        <dbReference type="EMBL" id="CAC5421374.1"/>
    </source>
</evidence>
<accession>A0A6J8ELC0</accession>
<dbReference type="GO" id="GO:0003676">
    <property type="term" value="F:nucleic acid binding"/>
    <property type="evidence" value="ECO:0007669"/>
    <property type="project" value="InterPro"/>
</dbReference>
<dbReference type="GO" id="GO:0008270">
    <property type="term" value="F:zinc ion binding"/>
    <property type="evidence" value="ECO:0007669"/>
    <property type="project" value="UniProtKB-KW"/>
</dbReference>
<dbReference type="AlphaFoldDB" id="A0A6J8ELC0"/>
<keyword evidence="5" id="KW-1185">Reference proteome</keyword>
<keyword evidence="1" id="KW-0862">Zinc</keyword>
<proteinExistence type="predicted"/>
<dbReference type="SUPFAM" id="SSF57756">
    <property type="entry name" value="Retrovirus zinc finger-like domains"/>
    <property type="match status" value="1"/>
</dbReference>
<organism evidence="4 5">
    <name type="scientific">Mytilus coruscus</name>
    <name type="common">Sea mussel</name>
    <dbReference type="NCBI Taxonomy" id="42192"/>
    <lineage>
        <taxon>Eukaryota</taxon>
        <taxon>Metazoa</taxon>
        <taxon>Spiralia</taxon>
        <taxon>Lophotrochozoa</taxon>
        <taxon>Mollusca</taxon>
        <taxon>Bivalvia</taxon>
        <taxon>Autobranchia</taxon>
        <taxon>Pteriomorphia</taxon>
        <taxon>Mytilida</taxon>
        <taxon>Mytiloidea</taxon>
        <taxon>Mytilidae</taxon>
        <taxon>Mytilinae</taxon>
        <taxon>Mytilus</taxon>
    </lineage>
</organism>